<keyword evidence="8" id="KW-0067">ATP-binding</keyword>
<dbReference type="Pfam" id="PF13193">
    <property type="entry name" value="AMP-binding_C"/>
    <property type="match status" value="1"/>
</dbReference>
<evidence type="ECO:0000256" key="14">
    <source>
        <dbReference type="ARBA" id="ARBA00042773"/>
    </source>
</evidence>
<evidence type="ECO:0000256" key="9">
    <source>
        <dbReference type="ARBA" id="ARBA00022842"/>
    </source>
</evidence>
<dbReference type="Gene3D" id="3.40.50.12780">
    <property type="entry name" value="N-terminal domain of ligase-like"/>
    <property type="match status" value="1"/>
</dbReference>
<evidence type="ECO:0000256" key="5">
    <source>
        <dbReference type="ARBA" id="ARBA00022598"/>
    </source>
</evidence>
<dbReference type="InterPro" id="IPR042099">
    <property type="entry name" value="ANL_N_sf"/>
</dbReference>
<feature type="domain" description="AMP-dependent synthetase/ligase" evidence="15">
    <location>
        <begin position="48"/>
        <end position="435"/>
    </location>
</feature>
<evidence type="ECO:0000259" key="16">
    <source>
        <dbReference type="Pfam" id="PF13193"/>
    </source>
</evidence>
<comment type="caution">
    <text evidence="17">The sequence shown here is derived from an EMBL/GenBank/DDBJ whole genome shotgun (WGS) entry which is preliminary data.</text>
</comment>
<evidence type="ECO:0000256" key="12">
    <source>
        <dbReference type="ARBA" id="ARBA00026121"/>
    </source>
</evidence>
<evidence type="ECO:0000256" key="3">
    <source>
        <dbReference type="ARBA" id="ARBA00005005"/>
    </source>
</evidence>
<dbReference type="InterPro" id="IPR025110">
    <property type="entry name" value="AMP-bd_C"/>
</dbReference>
<dbReference type="PANTHER" id="PTHR43767">
    <property type="entry name" value="LONG-CHAIN-FATTY-ACID--COA LIGASE"/>
    <property type="match status" value="1"/>
</dbReference>
<comment type="subcellular location">
    <subcellularLocation>
        <location evidence="2">Membrane</location>
        <topology evidence="2">Peripheral membrane protein</topology>
    </subcellularLocation>
</comment>
<dbReference type="SUPFAM" id="SSF56801">
    <property type="entry name" value="Acetyl-CoA synthetase-like"/>
    <property type="match status" value="1"/>
</dbReference>
<dbReference type="CDD" id="cd05936">
    <property type="entry name" value="FC-FACS_FadD_like"/>
    <property type="match status" value="1"/>
</dbReference>
<evidence type="ECO:0000256" key="13">
    <source>
        <dbReference type="ARBA" id="ARBA00039545"/>
    </source>
</evidence>
<dbReference type="InterPro" id="IPR050237">
    <property type="entry name" value="ATP-dep_AMP-bd_enzyme"/>
</dbReference>
<dbReference type="AlphaFoldDB" id="A0A7X3SMK0"/>
<sequence>MNATPQPAASMGTAVSPSDRPWFKSYPAQVPQAIDDASIGTLNDIFTRATVDFPDRAAAESFGKRITYAELGHSGDAVASWLQQQGLRKGDRVAIMLPNVMAYPVILYGVLMAGGTVVNVNPLYTPRELTYQLEDSEARFLFVLENFGATVEEALPDLRLDRVVVVKPGDLLGAKGAIVNLVSRYVKKAVKPFSLPKSLPFKAVLSEGARKRPERVPVTRDDAAFLQYTGGTTGISKGAVLLHRNVAANVLQCEAWMRPFFGERQDHVMVTALPLYHIFGLTVCSLFMTKIGGCQLLIANPRDIAGFVKTLQRSRFTLMSGVNTLYNALAHAPGIREVDFSQLVFAVAGGMATQETVAKKWREISGQPIVEGYGLSETSPVVCANRLDIEEFTGTIGYPLPSTDVTVRASDGTILPPGERGELCVKGPQVMAGYWKRPDETARATTQDGYFRTGDIATLLPDGQVKIVDRMKDMILVSGFNVYPNEVEEVLVKHPGVMEAAVIGLPDEQAGEVVVAYVVRKDPNLDPDELRHFCRENLTGYKVPRRIEFRETLPKTNVGKVLRRVLKDEVATHH</sequence>
<keyword evidence="6" id="KW-0547">Nucleotide-binding</keyword>
<dbReference type="FunFam" id="3.40.50.12780:FF:000003">
    <property type="entry name" value="Long-chain-fatty-acid--CoA ligase FadD"/>
    <property type="match status" value="1"/>
</dbReference>
<dbReference type="InterPro" id="IPR020845">
    <property type="entry name" value="AMP-binding_CS"/>
</dbReference>
<comment type="pathway">
    <text evidence="3">Lipid metabolism; fatty acid beta-oxidation.</text>
</comment>
<dbReference type="FunFam" id="3.30.300.30:FF:000006">
    <property type="entry name" value="Long-chain-fatty-acid--CoA ligase FadD"/>
    <property type="match status" value="1"/>
</dbReference>
<proteinExistence type="inferred from homology"/>
<keyword evidence="11" id="KW-0472">Membrane</keyword>
<dbReference type="RefSeq" id="WP_160882908.1">
    <property type="nucleotide sequence ID" value="NZ_WURB01000001.1"/>
</dbReference>
<keyword evidence="18" id="KW-1185">Reference proteome</keyword>
<dbReference type="Gene3D" id="3.30.300.30">
    <property type="match status" value="1"/>
</dbReference>
<comment type="similarity">
    <text evidence="4">Belongs to the ATP-dependent AMP-binding enzyme family.</text>
</comment>
<feature type="domain" description="AMP-binding enzyme C-terminal" evidence="16">
    <location>
        <begin position="486"/>
        <end position="560"/>
    </location>
</feature>
<evidence type="ECO:0000256" key="11">
    <source>
        <dbReference type="ARBA" id="ARBA00023136"/>
    </source>
</evidence>
<evidence type="ECO:0000313" key="17">
    <source>
        <dbReference type="EMBL" id="MXQ10325.1"/>
    </source>
</evidence>
<comment type="cofactor">
    <cofactor evidence="1">
        <name>Mg(2+)</name>
        <dbReference type="ChEBI" id="CHEBI:18420"/>
    </cofactor>
</comment>
<dbReference type="GO" id="GO:0016020">
    <property type="term" value="C:membrane"/>
    <property type="evidence" value="ECO:0007669"/>
    <property type="project" value="UniProtKB-SubCell"/>
</dbReference>
<evidence type="ECO:0000256" key="1">
    <source>
        <dbReference type="ARBA" id="ARBA00001946"/>
    </source>
</evidence>
<gene>
    <name evidence="17" type="ORF">GR328_02415</name>
</gene>
<dbReference type="EC" id="6.2.1.3" evidence="12"/>
<dbReference type="PROSITE" id="PS00455">
    <property type="entry name" value="AMP_BINDING"/>
    <property type="match status" value="1"/>
</dbReference>
<evidence type="ECO:0000256" key="7">
    <source>
        <dbReference type="ARBA" id="ARBA00022832"/>
    </source>
</evidence>
<organism evidence="17 18">
    <name type="scientific">Microvirga makkahensis</name>
    <dbReference type="NCBI Taxonomy" id="1128670"/>
    <lineage>
        <taxon>Bacteria</taxon>
        <taxon>Pseudomonadati</taxon>
        <taxon>Pseudomonadota</taxon>
        <taxon>Alphaproteobacteria</taxon>
        <taxon>Hyphomicrobiales</taxon>
        <taxon>Methylobacteriaceae</taxon>
        <taxon>Microvirga</taxon>
    </lineage>
</organism>
<evidence type="ECO:0000256" key="10">
    <source>
        <dbReference type="ARBA" id="ARBA00023098"/>
    </source>
</evidence>
<dbReference type="PANTHER" id="PTHR43767:SF8">
    <property type="entry name" value="LONG-CHAIN-FATTY-ACID--COA LIGASE"/>
    <property type="match status" value="1"/>
</dbReference>
<dbReference type="InterPro" id="IPR000873">
    <property type="entry name" value="AMP-dep_synth/lig_dom"/>
</dbReference>
<dbReference type="Pfam" id="PF00501">
    <property type="entry name" value="AMP-binding"/>
    <property type="match status" value="1"/>
</dbReference>
<dbReference type="EMBL" id="WURB01000001">
    <property type="protein sequence ID" value="MXQ10325.1"/>
    <property type="molecule type" value="Genomic_DNA"/>
</dbReference>
<dbReference type="Proteomes" id="UP000436483">
    <property type="component" value="Unassembled WGS sequence"/>
</dbReference>
<dbReference type="InterPro" id="IPR045851">
    <property type="entry name" value="AMP-bd_C_sf"/>
</dbReference>
<keyword evidence="9" id="KW-0460">Magnesium</keyword>
<keyword evidence="7" id="KW-0276">Fatty acid metabolism</keyword>
<evidence type="ECO:0000313" key="18">
    <source>
        <dbReference type="Proteomes" id="UP000436483"/>
    </source>
</evidence>
<evidence type="ECO:0000256" key="6">
    <source>
        <dbReference type="ARBA" id="ARBA00022741"/>
    </source>
</evidence>
<dbReference type="GO" id="GO:0005524">
    <property type="term" value="F:ATP binding"/>
    <property type="evidence" value="ECO:0007669"/>
    <property type="project" value="UniProtKB-KW"/>
</dbReference>
<evidence type="ECO:0000256" key="8">
    <source>
        <dbReference type="ARBA" id="ARBA00022840"/>
    </source>
</evidence>
<protein>
    <recommendedName>
        <fullName evidence="13">Long-chain-fatty-acid--CoA ligase</fullName>
        <ecNumber evidence="12">6.2.1.3</ecNumber>
    </recommendedName>
    <alternativeName>
        <fullName evidence="14">Long-chain acyl-CoA synthetase</fullName>
    </alternativeName>
</protein>
<accession>A0A7X3SMK0</accession>
<reference evidence="17 18" key="1">
    <citation type="submission" date="2019-12" db="EMBL/GenBank/DDBJ databases">
        <authorList>
            <person name="Yuan C.-G."/>
        </authorList>
    </citation>
    <scope>NUCLEOTIDE SEQUENCE [LARGE SCALE GENOMIC DNA]</scope>
    <source>
        <strain evidence="17 18">KCTC 23863</strain>
    </source>
</reference>
<dbReference type="OrthoDB" id="9803968at2"/>
<keyword evidence="5" id="KW-0436">Ligase</keyword>
<keyword evidence="10" id="KW-0443">Lipid metabolism</keyword>
<dbReference type="GO" id="GO:0004467">
    <property type="term" value="F:long-chain fatty acid-CoA ligase activity"/>
    <property type="evidence" value="ECO:0007669"/>
    <property type="project" value="UniProtKB-EC"/>
</dbReference>
<evidence type="ECO:0000256" key="2">
    <source>
        <dbReference type="ARBA" id="ARBA00004170"/>
    </source>
</evidence>
<name>A0A7X3SMK0_9HYPH</name>
<reference evidence="17 18" key="2">
    <citation type="submission" date="2020-01" db="EMBL/GenBank/DDBJ databases">
        <title>Microvirga sp. nov., an arsenate reduction bacterium isolated from Tibet hotspring sediments.</title>
        <authorList>
            <person name="Xian W.-D."/>
            <person name="Li W.-J."/>
        </authorList>
    </citation>
    <scope>NUCLEOTIDE SEQUENCE [LARGE SCALE GENOMIC DNA]</scope>
    <source>
        <strain evidence="17 18">KCTC 23863</strain>
    </source>
</reference>
<evidence type="ECO:0000256" key="4">
    <source>
        <dbReference type="ARBA" id="ARBA00006432"/>
    </source>
</evidence>
<evidence type="ECO:0000259" key="15">
    <source>
        <dbReference type="Pfam" id="PF00501"/>
    </source>
</evidence>